<organism evidence="1 2">
    <name type="scientific">Actinacidiphila guanduensis</name>
    <dbReference type="NCBI Taxonomy" id="310781"/>
    <lineage>
        <taxon>Bacteria</taxon>
        <taxon>Bacillati</taxon>
        <taxon>Actinomycetota</taxon>
        <taxon>Actinomycetes</taxon>
        <taxon>Kitasatosporales</taxon>
        <taxon>Streptomycetaceae</taxon>
        <taxon>Actinacidiphila</taxon>
    </lineage>
</organism>
<dbReference type="EMBL" id="FNIE01000008">
    <property type="protein sequence ID" value="SDO22614.1"/>
    <property type="molecule type" value="Genomic_DNA"/>
</dbReference>
<reference evidence="1 2" key="1">
    <citation type="submission" date="2016-10" db="EMBL/GenBank/DDBJ databases">
        <authorList>
            <person name="de Groot N.N."/>
        </authorList>
    </citation>
    <scope>NUCLEOTIDE SEQUENCE [LARGE SCALE GENOMIC DNA]</scope>
    <source>
        <strain evidence="1 2">CGMCC 4.2022</strain>
    </source>
</reference>
<dbReference type="AlphaFoldDB" id="A0A1H0HU43"/>
<sequence length="37" mass="4162">MFTELVAQWQSAGRMVPGQTDSEWVELVGRVPRLTSV</sequence>
<proteinExistence type="predicted"/>
<dbReference type="Proteomes" id="UP000199341">
    <property type="component" value="Unassembled WGS sequence"/>
</dbReference>
<accession>A0A1H0HU43</accession>
<evidence type="ECO:0000313" key="1">
    <source>
        <dbReference type="EMBL" id="SDO22614.1"/>
    </source>
</evidence>
<protein>
    <submittedName>
        <fullName evidence="1">Uncharacterized protein</fullName>
    </submittedName>
</protein>
<name>A0A1H0HU43_9ACTN</name>
<evidence type="ECO:0000313" key="2">
    <source>
        <dbReference type="Proteomes" id="UP000199341"/>
    </source>
</evidence>
<gene>
    <name evidence="1" type="ORF">SAMN05216259_108202</name>
</gene>
<keyword evidence="2" id="KW-1185">Reference proteome</keyword>